<dbReference type="PANTHER" id="PTHR23128:SF145">
    <property type="entry name" value="SERPENTINE RECEPTOR, CLASS E (EPSILON)"/>
    <property type="match status" value="1"/>
</dbReference>
<evidence type="ECO:0000313" key="8">
    <source>
        <dbReference type="Proteomes" id="UP001152747"/>
    </source>
</evidence>
<proteinExistence type="inferred from homology"/>
<dbReference type="InterPro" id="IPR004151">
    <property type="entry name" value="7TM_GPCR_serpentine_rcpt_Sre"/>
</dbReference>
<reference evidence="7" key="1">
    <citation type="submission" date="2022-11" db="EMBL/GenBank/DDBJ databases">
        <authorList>
            <person name="Kikuchi T."/>
        </authorList>
    </citation>
    <scope>NUCLEOTIDE SEQUENCE</scope>
    <source>
        <strain evidence="7">PS1010</strain>
    </source>
</reference>
<dbReference type="PANTHER" id="PTHR23128">
    <property type="entry name" value="SERPENTINE RECEPTOR, CLASS E (EPSILON)-RELATED"/>
    <property type="match status" value="1"/>
</dbReference>
<name>A0A9P1IDB3_9PELO</name>
<evidence type="ECO:0008006" key="9">
    <source>
        <dbReference type="Google" id="ProtNLM"/>
    </source>
</evidence>
<dbReference type="GO" id="GO:0007606">
    <property type="term" value="P:sensory perception of chemical stimulus"/>
    <property type="evidence" value="ECO:0007669"/>
    <property type="project" value="InterPro"/>
</dbReference>
<dbReference type="EMBL" id="CANHGI010000002">
    <property type="protein sequence ID" value="CAI5443134.1"/>
    <property type="molecule type" value="Genomic_DNA"/>
</dbReference>
<keyword evidence="5 6" id="KW-0472">Membrane</keyword>
<evidence type="ECO:0000256" key="2">
    <source>
        <dbReference type="ARBA" id="ARBA00006803"/>
    </source>
</evidence>
<dbReference type="OrthoDB" id="5874078at2759"/>
<dbReference type="Proteomes" id="UP001152747">
    <property type="component" value="Unassembled WGS sequence"/>
</dbReference>
<evidence type="ECO:0000256" key="1">
    <source>
        <dbReference type="ARBA" id="ARBA00004141"/>
    </source>
</evidence>
<feature type="transmembrane region" description="Helical" evidence="6">
    <location>
        <begin position="276"/>
        <end position="300"/>
    </location>
</feature>
<feature type="transmembrane region" description="Helical" evidence="6">
    <location>
        <begin position="243"/>
        <end position="270"/>
    </location>
</feature>
<evidence type="ECO:0000256" key="6">
    <source>
        <dbReference type="SAM" id="Phobius"/>
    </source>
</evidence>
<keyword evidence="3 6" id="KW-0812">Transmembrane</keyword>
<comment type="subcellular location">
    <subcellularLocation>
        <location evidence="1">Membrane</location>
        <topology evidence="1">Multi-pass membrane protein</topology>
    </subcellularLocation>
</comment>
<comment type="similarity">
    <text evidence="2">Belongs to the nematode receptor-like protein sre family.</text>
</comment>
<feature type="transmembrane region" description="Helical" evidence="6">
    <location>
        <begin position="189"/>
        <end position="211"/>
    </location>
</feature>
<evidence type="ECO:0000256" key="5">
    <source>
        <dbReference type="ARBA" id="ARBA00023136"/>
    </source>
</evidence>
<evidence type="ECO:0000256" key="3">
    <source>
        <dbReference type="ARBA" id="ARBA00022692"/>
    </source>
</evidence>
<comment type="caution">
    <text evidence="7">The sequence shown here is derived from an EMBL/GenBank/DDBJ whole genome shotgun (WGS) entry which is preliminary data.</text>
</comment>
<dbReference type="AlphaFoldDB" id="A0A9P1IDB3"/>
<feature type="transmembrane region" description="Helical" evidence="6">
    <location>
        <begin position="161"/>
        <end position="183"/>
    </location>
</feature>
<accession>A0A9P1IDB3</accession>
<sequence length="350" mass="40535">MPLDHFRFPWLILQDSDLHCSQRSARRSTEDHFLARISDLGAIDFADVLADLDVYQDLAISSEYFDTFAFSMCTFCSGGGGQVLFIDFAIGYFESIVVFRVPNDAPCLRKLPDPSSTLLFISSLTRIEFYACAICGVPLTVIERLLATIFVKDYELKHRRWICLIIIPGIWILAQFLVIPSTFLEEVPMIFPLSLIVLIFLISIISFGFLYRFNKRKLELILKIHPRFYSLSKKFQLEENLKVMWLIRSISIVLFILTLILILILILPSIGSDQKTLYSTVDLILALSSILMPCAMIFYLRSTRHCGFLRRTDWIFQFRRKVGGVRRTHRVTTTHLDTEVYFSQLNITWK</sequence>
<dbReference type="Pfam" id="PF03125">
    <property type="entry name" value="Sre"/>
    <property type="match status" value="1"/>
</dbReference>
<protein>
    <recommendedName>
        <fullName evidence="9">G-protein coupled receptors family 1 profile domain-containing protein</fullName>
    </recommendedName>
</protein>
<evidence type="ECO:0000313" key="7">
    <source>
        <dbReference type="EMBL" id="CAI5443134.1"/>
    </source>
</evidence>
<keyword evidence="8" id="KW-1185">Reference proteome</keyword>
<dbReference type="GO" id="GO:0016020">
    <property type="term" value="C:membrane"/>
    <property type="evidence" value="ECO:0007669"/>
    <property type="project" value="UniProtKB-SubCell"/>
</dbReference>
<evidence type="ECO:0000256" key="4">
    <source>
        <dbReference type="ARBA" id="ARBA00022989"/>
    </source>
</evidence>
<organism evidence="7 8">
    <name type="scientific">Caenorhabditis angaria</name>
    <dbReference type="NCBI Taxonomy" id="860376"/>
    <lineage>
        <taxon>Eukaryota</taxon>
        <taxon>Metazoa</taxon>
        <taxon>Ecdysozoa</taxon>
        <taxon>Nematoda</taxon>
        <taxon>Chromadorea</taxon>
        <taxon>Rhabditida</taxon>
        <taxon>Rhabditina</taxon>
        <taxon>Rhabditomorpha</taxon>
        <taxon>Rhabditoidea</taxon>
        <taxon>Rhabditidae</taxon>
        <taxon>Peloderinae</taxon>
        <taxon>Caenorhabditis</taxon>
    </lineage>
</organism>
<keyword evidence="4 6" id="KW-1133">Transmembrane helix</keyword>
<gene>
    <name evidence="7" type="ORF">CAMP_LOCUS5771</name>
</gene>